<sequence>MASTFDITPEQQAGQLHFLKSQIIETKVPVLTQKDADLSGQTAIVTGGNIGVGLETGRQLLNAGLSKLILAVRNEKSGQAAAQTLMASRQDGHQIVEVWKLDLSEYASVTAFVERVGKLEARPDIVVLNAGLLCAKPTTNASTGHDEDVQVNYLSTVLLLVLLLPILKEKPSAATADENPVPHISVVTSVMAHWAKFSERDAEPLLPAFDGEASPDWDMEERYSVSKLLALLFVSELTRRVPREVAVINAPAPGLCYGSGFMRQTAGTVAGFLIGIFYRLFGHSCAVGASQVVAAAVRAGPESHGQFVENGKLRPLPAIMYTLEGEKVAQRLWKETMQEFSFAGVEQIVRDLA</sequence>
<evidence type="ECO:0000313" key="1">
    <source>
        <dbReference type="EMBL" id="KAI4859088.1"/>
    </source>
</evidence>
<dbReference type="Proteomes" id="UP001497700">
    <property type="component" value="Unassembled WGS sequence"/>
</dbReference>
<proteinExistence type="predicted"/>
<evidence type="ECO:0000313" key="2">
    <source>
        <dbReference type="Proteomes" id="UP001497700"/>
    </source>
</evidence>
<reference evidence="1 2" key="1">
    <citation type="journal article" date="2022" name="New Phytol.">
        <title>Ecological generalism drives hyperdiversity of secondary metabolite gene clusters in xylarialean endophytes.</title>
        <authorList>
            <person name="Franco M.E.E."/>
            <person name="Wisecaver J.H."/>
            <person name="Arnold A.E."/>
            <person name="Ju Y.M."/>
            <person name="Slot J.C."/>
            <person name="Ahrendt S."/>
            <person name="Moore L.P."/>
            <person name="Eastman K.E."/>
            <person name="Scott K."/>
            <person name="Konkel Z."/>
            <person name="Mondo S.J."/>
            <person name="Kuo A."/>
            <person name="Hayes R.D."/>
            <person name="Haridas S."/>
            <person name="Andreopoulos B."/>
            <person name="Riley R."/>
            <person name="LaButti K."/>
            <person name="Pangilinan J."/>
            <person name="Lipzen A."/>
            <person name="Amirebrahimi M."/>
            <person name="Yan J."/>
            <person name="Adam C."/>
            <person name="Keymanesh K."/>
            <person name="Ng V."/>
            <person name="Louie K."/>
            <person name="Northen T."/>
            <person name="Drula E."/>
            <person name="Henrissat B."/>
            <person name="Hsieh H.M."/>
            <person name="Youens-Clark K."/>
            <person name="Lutzoni F."/>
            <person name="Miadlikowska J."/>
            <person name="Eastwood D.C."/>
            <person name="Hamelin R.C."/>
            <person name="Grigoriev I.V."/>
            <person name="U'Ren J.M."/>
        </authorList>
    </citation>
    <scope>NUCLEOTIDE SEQUENCE [LARGE SCALE GENOMIC DNA]</scope>
    <source>
        <strain evidence="1 2">CBS 119005</strain>
    </source>
</reference>
<protein>
    <submittedName>
        <fullName evidence="1">NAD(P)-binding protein</fullName>
    </submittedName>
</protein>
<name>A0ACB9YI77_9PEZI</name>
<gene>
    <name evidence="1" type="ORF">F4820DRAFT_440808</name>
</gene>
<accession>A0ACB9YI77</accession>
<keyword evidence="2" id="KW-1185">Reference proteome</keyword>
<dbReference type="EMBL" id="MU393658">
    <property type="protein sequence ID" value="KAI4859088.1"/>
    <property type="molecule type" value="Genomic_DNA"/>
</dbReference>
<comment type="caution">
    <text evidence="1">The sequence shown here is derived from an EMBL/GenBank/DDBJ whole genome shotgun (WGS) entry which is preliminary data.</text>
</comment>
<organism evidence="1 2">
    <name type="scientific">Hypoxylon rubiginosum</name>
    <dbReference type="NCBI Taxonomy" id="110542"/>
    <lineage>
        <taxon>Eukaryota</taxon>
        <taxon>Fungi</taxon>
        <taxon>Dikarya</taxon>
        <taxon>Ascomycota</taxon>
        <taxon>Pezizomycotina</taxon>
        <taxon>Sordariomycetes</taxon>
        <taxon>Xylariomycetidae</taxon>
        <taxon>Xylariales</taxon>
        <taxon>Hypoxylaceae</taxon>
        <taxon>Hypoxylon</taxon>
    </lineage>
</organism>